<dbReference type="AlphaFoldDB" id="A0A1I3AV34"/>
<dbReference type="EMBL" id="FOOI01000020">
    <property type="protein sequence ID" value="SFH53201.1"/>
    <property type="molecule type" value="Genomic_DNA"/>
</dbReference>
<evidence type="ECO:0000313" key="2">
    <source>
        <dbReference type="Proteomes" id="UP000199052"/>
    </source>
</evidence>
<reference evidence="1 2" key="1">
    <citation type="submission" date="2016-10" db="EMBL/GenBank/DDBJ databases">
        <authorList>
            <person name="de Groot N.N."/>
        </authorList>
    </citation>
    <scope>NUCLEOTIDE SEQUENCE [LARGE SCALE GENOMIC DNA]</scope>
    <source>
        <strain evidence="1 2">CPCC 202808</strain>
    </source>
</reference>
<gene>
    <name evidence="1" type="ORF">SAMN05421678_12067</name>
</gene>
<accession>A0A1I3AV34</accession>
<sequence>MRPVPGVSKCRSGEGEDGGLESVAQKRCDQLDRLCGVASVTQNSQVCAEAPGWYRVELILVTELLNGWQLFVDGTVIASCGRLEADAAKAWADVALGRQVAWVPGWPRQEDACWYWVAEPAPELSAAEAELVLVQLLEAQAAGDLTRMAAIRARLYPHQLAAVVAAADREFAEG</sequence>
<organism evidence="1 2">
    <name type="scientific">Actinopolymorpha cephalotaxi</name>
    <dbReference type="NCBI Taxonomy" id="504797"/>
    <lineage>
        <taxon>Bacteria</taxon>
        <taxon>Bacillati</taxon>
        <taxon>Actinomycetota</taxon>
        <taxon>Actinomycetes</taxon>
        <taxon>Propionibacteriales</taxon>
        <taxon>Actinopolymorphaceae</taxon>
        <taxon>Actinopolymorpha</taxon>
    </lineage>
</organism>
<proteinExistence type="predicted"/>
<evidence type="ECO:0000313" key="1">
    <source>
        <dbReference type="EMBL" id="SFH53201.1"/>
    </source>
</evidence>
<protein>
    <submittedName>
        <fullName evidence="1">Uncharacterized protein</fullName>
    </submittedName>
</protein>
<dbReference type="Proteomes" id="UP000199052">
    <property type="component" value="Unassembled WGS sequence"/>
</dbReference>
<name>A0A1I3AV34_9ACTN</name>